<evidence type="ECO:0000313" key="3">
    <source>
        <dbReference type="Proteomes" id="UP000037643"/>
    </source>
</evidence>
<feature type="region of interest" description="Disordered" evidence="1">
    <location>
        <begin position="350"/>
        <end position="592"/>
    </location>
</feature>
<feature type="compositionally biased region" description="Basic and acidic residues" evidence="1">
    <location>
        <begin position="323"/>
        <end position="336"/>
    </location>
</feature>
<feature type="compositionally biased region" description="Polar residues" evidence="1">
    <location>
        <begin position="288"/>
        <end position="301"/>
    </location>
</feature>
<keyword evidence="3" id="KW-1185">Reference proteome</keyword>
<feature type="region of interest" description="Disordered" evidence="1">
    <location>
        <begin position="288"/>
        <end position="336"/>
    </location>
</feature>
<reference evidence="2 3" key="1">
    <citation type="submission" date="2015-06" db="EMBL/GenBank/DDBJ databases">
        <authorList>
            <person name="Kim K.M."/>
        </authorList>
    </citation>
    <scope>NUCLEOTIDE SEQUENCE [LARGE SCALE GENOMIC DNA]</scope>
    <source>
        <strain evidence="2 3">KCTC 22370</strain>
    </source>
</reference>
<name>A0A0G3XCU6_9SPHN</name>
<feature type="compositionally biased region" description="Low complexity" evidence="1">
    <location>
        <begin position="557"/>
        <end position="578"/>
    </location>
</feature>
<evidence type="ECO:0000313" key="2">
    <source>
        <dbReference type="EMBL" id="AKM08456.1"/>
    </source>
</evidence>
<feature type="compositionally biased region" description="Polar residues" evidence="1">
    <location>
        <begin position="352"/>
        <end position="363"/>
    </location>
</feature>
<dbReference type="EMBL" id="CP011805">
    <property type="protein sequence ID" value="AKM08456.1"/>
    <property type="molecule type" value="Genomic_DNA"/>
</dbReference>
<dbReference type="AlphaFoldDB" id="A0A0G3XCU6"/>
<dbReference type="KEGG" id="amx:AM2010_2400"/>
<feature type="compositionally biased region" description="Polar residues" evidence="1">
    <location>
        <begin position="472"/>
        <end position="488"/>
    </location>
</feature>
<dbReference type="STRING" id="543877.AM2010_2400"/>
<accession>A0A0G3XCU6</accession>
<dbReference type="PATRIC" id="fig|543877.4.peg.2434"/>
<dbReference type="Proteomes" id="UP000037643">
    <property type="component" value="Chromosome"/>
</dbReference>
<proteinExistence type="predicted"/>
<feature type="compositionally biased region" description="Low complexity" evidence="1">
    <location>
        <begin position="446"/>
        <end position="455"/>
    </location>
</feature>
<evidence type="ECO:0000256" key="1">
    <source>
        <dbReference type="SAM" id="MobiDB-lite"/>
    </source>
</evidence>
<sequence>MRRLSSASPPAVPQSLMDAFEKSKADYAARGKPYPKNGKLKRQIELWEEAAANPQPEWEGMWEPDIVLHYKTDSGKKKTTCPFDRNVHQDTRNDGWIFDLKEKYASVVNEELRAVGSETRFHPGKLSEIGIDKESDVHLGPRQNWREKQGYPTLDGNDNEQRQWDHQVGELLRQHPLAMHPTDAPTQTLRFVRDAAAMLKARLTSRARHIHFHAARRITADSERLPQHPKKLSGKEFKRTYDLMEDAQEHLRCAEILFDDYGSWLPEIDAALTLSPLARVQPPVAIASTNETETIQEASTQGRDDTHPRTADPSLADTAATKEAARNDARTLDPNAIERQRVTTMLERLAQQADSEPSGNSGKKSPVSADNEGKLAEGPSDDPNTLSAQAQQQNSTRTQTADAKMIKTGQSVASPADLAGRVFQHDQYPAKTRKVPDHPEEVESASSSKKPSIIPGEAANIRIGAGAPRVTSKGSPPSGNSRDNTPSEKQLAADGLKRGLSKNTQSRSVAPTDDELEGESGPAMPRVSGAKQREVTIGPVAQANHSKRRLVQNDAQSNPASSSANAPSRGETSSGNSEETSRREESGPATESSRHFAFLRALMDGPFLVEKLGSGYDVPAPFREKYALTDRDIADPRLQRALGIIDFDQKVELAWLATAATSRSAELEGVHGEWTLAGSRGSGVDRLLKKWSVEPNVAKALQFAAQPLTPTKGAARNDAASRRREFMAIALSGEIALMASKANKPPSRHNLQAAIANGFGQGF</sequence>
<gene>
    <name evidence="2" type="ORF">AM2010_2400</name>
</gene>
<feature type="compositionally biased region" description="Polar residues" evidence="1">
    <location>
        <begin position="382"/>
        <end position="401"/>
    </location>
</feature>
<protein>
    <submittedName>
        <fullName evidence="2">Uncharacterized protein</fullName>
    </submittedName>
</protein>
<organism evidence="2 3">
    <name type="scientific">Pelagerythrobacter marensis</name>
    <dbReference type="NCBI Taxonomy" id="543877"/>
    <lineage>
        <taxon>Bacteria</taxon>
        <taxon>Pseudomonadati</taxon>
        <taxon>Pseudomonadota</taxon>
        <taxon>Alphaproteobacteria</taxon>
        <taxon>Sphingomonadales</taxon>
        <taxon>Erythrobacteraceae</taxon>
        <taxon>Pelagerythrobacter</taxon>
    </lineage>
</organism>